<proteinExistence type="predicted"/>
<sequence length="25" mass="2928">MVRIFLLHIKSTSLINISKRTLKQS</sequence>
<name>A0A2P2Q0B8_RHIMU</name>
<accession>A0A2P2Q0B8</accession>
<dbReference type="AlphaFoldDB" id="A0A2P2Q0B8"/>
<organism evidence="1">
    <name type="scientific">Rhizophora mucronata</name>
    <name type="common">Asiatic mangrove</name>
    <dbReference type="NCBI Taxonomy" id="61149"/>
    <lineage>
        <taxon>Eukaryota</taxon>
        <taxon>Viridiplantae</taxon>
        <taxon>Streptophyta</taxon>
        <taxon>Embryophyta</taxon>
        <taxon>Tracheophyta</taxon>
        <taxon>Spermatophyta</taxon>
        <taxon>Magnoliopsida</taxon>
        <taxon>eudicotyledons</taxon>
        <taxon>Gunneridae</taxon>
        <taxon>Pentapetalae</taxon>
        <taxon>rosids</taxon>
        <taxon>fabids</taxon>
        <taxon>Malpighiales</taxon>
        <taxon>Rhizophoraceae</taxon>
        <taxon>Rhizophora</taxon>
    </lineage>
</organism>
<reference evidence="1" key="1">
    <citation type="submission" date="2018-02" db="EMBL/GenBank/DDBJ databases">
        <title>Rhizophora mucronata_Transcriptome.</title>
        <authorList>
            <person name="Meera S.P."/>
            <person name="Sreeshan A."/>
            <person name="Augustine A."/>
        </authorList>
    </citation>
    <scope>NUCLEOTIDE SEQUENCE</scope>
    <source>
        <tissue evidence="1">Leaf</tissue>
    </source>
</reference>
<evidence type="ECO:0000313" key="1">
    <source>
        <dbReference type="EMBL" id="MBX60418.1"/>
    </source>
</evidence>
<dbReference type="EMBL" id="GGEC01079934">
    <property type="protein sequence ID" value="MBX60418.1"/>
    <property type="molecule type" value="Transcribed_RNA"/>
</dbReference>
<protein>
    <submittedName>
        <fullName evidence="1">Uncharacterized protein</fullName>
    </submittedName>
</protein>